<dbReference type="CDD" id="cd02655">
    <property type="entry name" value="RNAP_beta'_C"/>
    <property type="match status" value="1"/>
</dbReference>
<dbReference type="EMBL" id="LIZX01000041">
    <property type="protein sequence ID" value="KPJ68747.1"/>
    <property type="molecule type" value="Genomic_DNA"/>
</dbReference>
<dbReference type="InterPro" id="IPR045867">
    <property type="entry name" value="DNA-dir_RpoC_beta_prime"/>
</dbReference>
<proteinExistence type="inferred from homology"/>
<dbReference type="InterPro" id="IPR044893">
    <property type="entry name" value="RNA_pol_Rpb1_clamp_domain"/>
</dbReference>
<evidence type="ECO:0000256" key="1">
    <source>
        <dbReference type="ARBA" id="ARBA00004026"/>
    </source>
</evidence>
<dbReference type="PANTHER" id="PTHR19376:SF54">
    <property type="entry name" value="DNA-DIRECTED RNA POLYMERASE SUBUNIT BETA"/>
    <property type="match status" value="1"/>
</dbReference>
<dbReference type="HAMAP" id="MF_01322">
    <property type="entry name" value="RNApol_bact_RpoC"/>
    <property type="match status" value="1"/>
</dbReference>
<dbReference type="Gene3D" id="4.10.860.120">
    <property type="entry name" value="RNA polymerase II, clamp domain"/>
    <property type="match status" value="1"/>
</dbReference>
<dbReference type="Pfam" id="PF04998">
    <property type="entry name" value="RNA_pol_Rpb1_5"/>
    <property type="match status" value="1"/>
</dbReference>
<evidence type="ECO:0000256" key="10">
    <source>
        <dbReference type="ARBA" id="ARBA00048552"/>
    </source>
</evidence>
<evidence type="ECO:0000313" key="15">
    <source>
        <dbReference type="Proteomes" id="UP000051861"/>
    </source>
</evidence>
<dbReference type="GO" id="GO:0006351">
    <property type="term" value="P:DNA-templated transcription"/>
    <property type="evidence" value="ECO:0007669"/>
    <property type="project" value="UniProtKB-UniRule"/>
</dbReference>
<dbReference type="Pfam" id="PF00623">
    <property type="entry name" value="RNA_pol_Rpb1_2"/>
    <property type="match status" value="1"/>
</dbReference>
<dbReference type="InterPro" id="IPR038120">
    <property type="entry name" value="Rpb1_funnel_sf"/>
</dbReference>
<dbReference type="EC" id="2.7.7.6" evidence="11"/>
<dbReference type="FunFam" id="1.10.40.90:FF:000001">
    <property type="entry name" value="DNA-directed RNA polymerase subunit beta"/>
    <property type="match status" value="1"/>
</dbReference>
<evidence type="ECO:0000256" key="11">
    <source>
        <dbReference type="HAMAP-Rule" id="MF_01322"/>
    </source>
</evidence>
<comment type="subunit">
    <text evidence="11">The RNAP catalytic core consists of 2 alpha, 1 beta, 1 beta' and 1 omega subunit. When a sigma factor is associated with the core the holoenzyme is formed, which can initiate transcription.</text>
</comment>
<keyword evidence="3 11" id="KW-0240">DNA-directed RNA polymerase</keyword>
<dbReference type="Gene3D" id="2.40.50.100">
    <property type="match status" value="3"/>
</dbReference>
<feature type="binding site" evidence="11">
    <location>
        <position position="881"/>
    </location>
    <ligand>
        <name>Zn(2+)</name>
        <dbReference type="ChEBI" id="CHEBI:29105"/>
        <label>2</label>
    </ligand>
</feature>
<keyword evidence="7 11" id="KW-0862">Zinc</keyword>
<dbReference type="Gene3D" id="1.10.150.390">
    <property type="match status" value="1"/>
</dbReference>
<dbReference type="GO" id="GO:0000428">
    <property type="term" value="C:DNA-directed RNA polymerase complex"/>
    <property type="evidence" value="ECO:0007669"/>
    <property type="project" value="UniProtKB-KW"/>
</dbReference>
<evidence type="ECO:0000256" key="4">
    <source>
        <dbReference type="ARBA" id="ARBA00022679"/>
    </source>
</evidence>
<feature type="binding site" evidence="11">
    <location>
        <position position="797"/>
    </location>
    <ligand>
        <name>Zn(2+)</name>
        <dbReference type="ChEBI" id="CHEBI:29105"/>
        <label>2</label>
    </ligand>
</feature>
<dbReference type="InterPro" id="IPR042102">
    <property type="entry name" value="RNA_pol_Rpb1_3_sf"/>
</dbReference>
<dbReference type="CDD" id="cd01609">
    <property type="entry name" value="RNAP_beta'_N"/>
    <property type="match status" value="1"/>
</dbReference>
<feature type="binding site" evidence="11">
    <location>
        <position position="90"/>
    </location>
    <ligand>
        <name>Zn(2+)</name>
        <dbReference type="ChEBI" id="CHEBI:29105"/>
        <label>1</label>
    </ligand>
</feature>
<dbReference type="FunFam" id="1.10.150.390:FF:000002">
    <property type="entry name" value="DNA-directed RNA polymerase subunit beta"/>
    <property type="match status" value="1"/>
</dbReference>
<gene>
    <name evidence="11" type="primary">rpoC</name>
    <name evidence="14" type="ORF">AMJ44_05590</name>
</gene>
<feature type="binding site" evidence="11">
    <location>
        <position position="87"/>
    </location>
    <ligand>
        <name>Zn(2+)</name>
        <dbReference type="ChEBI" id="CHEBI:29105"/>
        <label>1</label>
    </ligand>
</feature>
<dbReference type="GO" id="GO:0003677">
    <property type="term" value="F:DNA binding"/>
    <property type="evidence" value="ECO:0007669"/>
    <property type="project" value="UniProtKB-UniRule"/>
</dbReference>
<evidence type="ECO:0000256" key="12">
    <source>
        <dbReference type="RuleBase" id="RU004279"/>
    </source>
</evidence>
<feature type="binding site" evidence="11">
    <location>
        <position position="72"/>
    </location>
    <ligand>
        <name>Zn(2+)</name>
        <dbReference type="ChEBI" id="CHEBI:29105"/>
        <label>1</label>
    </ligand>
</feature>
<dbReference type="Gene3D" id="1.10.132.30">
    <property type="match status" value="1"/>
</dbReference>
<feature type="domain" description="RNA polymerase N-terminal" evidence="13">
    <location>
        <begin position="238"/>
        <end position="517"/>
    </location>
</feature>
<dbReference type="InterPro" id="IPR007066">
    <property type="entry name" value="RNA_pol_Rpb1_3"/>
</dbReference>
<feature type="binding site" evidence="11">
    <location>
        <position position="465"/>
    </location>
    <ligand>
        <name>Mg(2+)</name>
        <dbReference type="ChEBI" id="CHEBI:18420"/>
    </ligand>
</feature>
<comment type="cofactor">
    <cofactor evidence="11">
        <name>Zn(2+)</name>
        <dbReference type="ChEBI" id="CHEBI:29105"/>
    </cofactor>
    <text evidence="11">Binds 2 Zn(2+) ions per subunit.</text>
</comment>
<dbReference type="SMART" id="SM00663">
    <property type="entry name" value="RPOLA_N"/>
    <property type="match status" value="1"/>
</dbReference>
<keyword evidence="4 11" id="KW-0808">Transferase</keyword>
<comment type="caution">
    <text evidence="14">The sequence shown here is derived from an EMBL/GenBank/DDBJ whole genome shotgun (WGS) entry which is preliminary data.</text>
</comment>
<dbReference type="Pfam" id="PF04997">
    <property type="entry name" value="RNA_pol_Rpb1_1"/>
    <property type="match status" value="1"/>
</dbReference>
<dbReference type="InterPro" id="IPR000722">
    <property type="entry name" value="RNA_pol_asu"/>
</dbReference>
<dbReference type="Pfam" id="PF04983">
    <property type="entry name" value="RNA_pol_Rpb1_3"/>
    <property type="match status" value="1"/>
</dbReference>
<comment type="similarity">
    <text evidence="2 11 12">Belongs to the RNA polymerase beta' chain family.</text>
</comment>
<feature type="binding site" evidence="11">
    <location>
        <position position="467"/>
    </location>
    <ligand>
        <name>Mg(2+)</name>
        <dbReference type="ChEBI" id="CHEBI:18420"/>
    </ligand>
</feature>
<reference evidence="14 15" key="1">
    <citation type="journal article" date="2015" name="Microbiome">
        <title>Genomic resolution of linkages in carbon, nitrogen, and sulfur cycling among widespread estuary sediment bacteria.</title>
        <authorList>
            <person name="Baker B.J."/>
            <person name="Lazar C.S."/>
            <person name="Teske A.P."/>
            <person name="Dick G.J."/>
        </authorList>
    </citation>
    <scope>NUCLEOTIDE SEQUENCE [LARGE SCALE GENOMIC DNA]</scope>
    <source>
        <strain evidence="14">DG_54_3</strain>
    </source>
</reference>
<dbReference type="Gene3D" id="1.10.1790.20">
    <property type="match status" value="1"/>
</dbReference>
<dbReference type="InterPro" id="IPR007083">
    <property type="entry name" value="RNA_pol_Rpb1_4"/>
</dbReference>
<evidence type="ECO:0000256" key="7">
    <source>
        <dbReference type="ARBA" id="ARBA00022833"/>
    </source>
</evidence>
<keyword evidence="9 11" id="KW-0804">Transcription</keyword>
<dbReference type="PANTHER" id="PTHR19376">
    <property type="entry name" value="DNA-DIRECTED RNA POLYMERASE"/>
    <property type="match status" value="1"/>
</dbReference>
<dbReference type="GO" id="GO:0003899">
    <property type="term" value="F:DNA-directed RNA polymerase activity"/>
    <property type="evidence" value="ECO:0007669"/>
    <property type="project" value="UniProtKB-UniRule"/>
</dbReference>
<feature type="binding site" evidence="11">
    <location>
        <position position="74"/>
    </location>
    <ligand>
        <name>Zn(2+)</name>
        <dbReference type="ChEBI" id="CHEBI:29105"/>
        <label>1</label>
    </ligand>
</feature>
<dbReference type="InterPro" id="IPR012754">
    <property type="entry name" value="DNA-dir_RpoC_beta_prime_bact"/>
</dbReference>
<organism evidence="14 15">
    <name type="scientific">candidate division WOR-1 bacterium DG_54_3</name>
    <dbReference type="NCBI Taxonomy" id="1703775"/>
    <lineage>
        <taxon>Bacteria</taxon>
        <taxon>Bacillati</taxon>
        <taxon>Saganbacteria</taxon>
    </lineage>
</organism>
<evidence type="ECO:0000256" key="3">
    <source>
        <dbReference type="ARBA" id="ARBA00022478"/>
    </source>
</evidence>
<feature type="binding site" evidence="11">
    <location>
        <position position="463"/>
    </location>
    <ligand>
        <name>Mg(2+)</name>
        <dbReference type="ChEBI" id="CHEBI:18420"/>
    </ligand>
</feature>
<evidence type="ECO:0000256" key="9">
    <source>
        <dbReference type="ARBA" id="ARBA00023163"/>
    </source>
</evidence>
<dbReference type="Gene3D" id="1.10.274.100">
    <property type="entry name" value="RNA polymerase Rpb1, domain 3"/>
    <property type="match status" value="2"/>
</dbReference>
<evidence type="ECO:0000259" key="13">
    <source>
        <dbReference type="SMART" id="SM00663"/>
    </source>
</evidence>
<dbReference type="InterPro" id="IPR006592">
    <property type="entry name" value="RNA_pol_N"/>
</dbReference>
<accession>A0A0S7Y2W8</accession>
<dbReference type="NCBIfam" id="TIGR02388">
    <property type="entry name" value="rpoC2_cyan"/>
    <property type="match status" value="1"/>
</dbReference>
<dbReference type="InterPro" id="IPR007081">
    <property type="entry name" value="RNA_pol_Rpb1_5"/>
</dbReference>
<name>A0A0S7Y2W8_UNCSA</name>
<evidence type="ECO:0000256" key="5">
    <source>
        <dbReference type="ARBA" id="ARBA00022695"/>
    </source>
</evidence>
<dbReference type="PATRIC" id="fig|1703775.3.peg.2017"/>
<feature type="binding site" evidence="11">
    <location>
        <position position="878"/>
    </location>
    <ligand>
        <name>Zn(2+)</name>
        <dbReference type="ChEBI" id="CHEBI:29105"/>
        <label>2</label>
    </ligand>
</feature>
<feature type="binding site" evidence="11">
    <location>
        <position position="871"/>
    </location>
    <ligand>
        <name>Zn(2+)</name>
        <dbReference type="ChEBI" id="CHEBI:29105"/>
        <label>2</label>
    </ligand>
</feature>
<keyword evidence="6 11" id="KW-0479">Metal-binding</keyword>
<dbReference type="NCBIfam" id="TIGR02386">
    <property type="entry name" value="rpoC_TIGR"/>
    <property type="match status" value="1"/>
</dbReference>
<evidence type="ECO:0000256" key="2">
    <source>
        <dbReference type="ARBA" id="ARBA00006460"/>
    </source>
</evidence>
<dbReference type="GO" id="GO:0000287">
    <property type="term" value="F:magnesium ion binding"/>
    <property type="evidence" value="ECO:0007669"/>
    <property type="project" value="UniProtKB-UniRule"/>
</dbReference>
<comment type="catalytic activity">
    <reaction evidence="10 11 12">
        <text>RNA(n) + a ribonucleoside 5'-triphosphate = RNA(n+1) + diphosphate</text>
        <dbReference type="Rhea" id="RHEA:21248"/>
        <dbReference type="Rhea" id="RHEA-COMP:14527"/>
        <dbReference type="Rhea" id="RHEA-COMP:17342"/>
        <dbReference type="ChEBI" id="CHEBI:33019"/>
        <dbReference type="ChEBI" id="CHEBI:61557"/>
        <dbReference type="ChEBI" id="CHEBI:140395"/>
        <dbReference type="EC" id="2.7.7.6"/>
    </reaction>
</comment>
<dbReference type="Proteomes" id="UP000051861">
    <property type="component" value="Unassembled WGS sequence"/>
</dbReference>
<keyword evidence="5 11" id="KW-0548">Nucleotidyltransferase</keyword>
<sequence>MKKRGGVSLVLAKKIEKEFSFIRIGLASPQQILNWSFGEVEKPETINYRTFKPERRGLFCEKIFGPVKDWECHCGKYRRVRYRGIVCERCGVEVTSSRVRRERMGHIRLVEPVAHIWFLRGVPGYMSLLLDVSTRALEEVIYYDAYIVTNVSGDLKRIKVGQILREAEYQEALEKHGNKFKAETGARGVRELLSRIDLAQMVSKLRRELKAAGGQKRMKIIKRLRVAEALYKSGNRPEWMMLDVLPVIPPDLRPMVQLEGGRFATSDLNDLYRRVLNRNNRLKKMINMGAPEMIIRNEKRMLQESVDVLIDNGRRKRAVTGSTGRPLKSLTDVIEGKQGRFRQNLLGKRADYSGRSVIVIGPHLKLHQCGLPKEMALELFKPFVIRKLVDRGIAQNVKSAKRMIERQEIIVWDILEEVIKGHPVLLNRAPTLHRLGIQAFEPILVEGKAIRIHPLVCPAFNADFDGDQMAVHVPLLSEAQVESRILMLASNNLLSPASGRPIVTPTQDMILGTYYMTIQDERAQLGKGMVLADDWEAMVANDLDQVHLHARIKVRRNSELIETTVGRIKFNYTLNRVLKRRGIEEEYPYLNHVLDKKGVEKLIADCYNRYGSAITSEIADEIKRLGFKYATLAGVSIAIEDLVVPSKKKEIVDKATKQVADLERHFRAGSLSGKEKFIRSLDIWSAVTEEVTENMLKEFDRLNSVYMMAFSGARGNIQQVRQLSGIRGLMADPSGNIINIPIKTNFKEGLNVTEYFISSYGARKGLVDTALRTADSGYLTRRLVDVAQDVMITEEDCETKKGIELLTVREGYEEVIPLWQRLVFRIPTKNVVDPLSGKVLAKGGEMLDLGTARKIYEAGIERVEVRSVLACETKKGLCQKCYGMDLSSLQIVNVGEAVGIIAAQSIGEPGTQLTMRTFHIGGVALHKAAKISVKTKHGGTIHFAEGIEIKAVVDELGEKQKMITRSSTIYVKIKDKKEEYPLPVGAMLKVKDSQKVQAGEVVAVYDPTYEYVISSTAGRIMYIDLEVTERRKEKVAKRDGEVFVYNPKVKKDYEIPKGANLFVKSGEKVKAGDEIAAGVICKTSGVVIELKKDKLVVTPGENYLVVAGSRLFVEDGEDIDSYDVISRVESIRRDPSKTRDIIQGLPKVEELFEARRPRDTAILSDLDGTVEVRESEGVRVVTVTGAKGEKKEYSVPYETRLRVISRDKVHKGMQLTEGTVNPHDVLRILGVAAVQGFLVDEIQKIYRSQGVTIADKHIEVIVRQMTRKVRVVRPGETTLLPGELVEKNRLDEINENIKGEKANATEVLLGITKASLTTESFISAASFQETARVLTDAAVSGKTDEMYGLKENVIIGKLIPAGTGFSEYRYLELVPTVGIMGQLEVAARAEEK</sequence>
<keyword evidence="8 11" id="KW-0460">Magnesium</keyword>
<dbReference type="InterPro" id="IPR012756">
    <property type="entry name" value="DNA-dir_RpoC2_beta_pp"/>
</dbReference>
<dbReference type="Gene3D" id="1.10.40.90">
    <property type="match status" value="1"/>
</dbReference>
<comment type="function">
    <text evidence="1 11 12">DNA-dependent RNA polymerase catalyzes the transcription of DNA into RNA using the four ribonucleoside triphosphates as substrates.</text>
</comment>
<dbReference type="Gene3D" id="2.40.40.20">
    <property type="match status" value="1"/>
</dbReference>
<dbReference type="SUPFAM" id="SSF64484">
    <property type="entry name" value="beta and beta-prime subunits of DNA dependent RNA-polymerase"/>
    <property type="match status" value="1"/>
</dbReference>
<evidence type="ECO:0000256" key="8">
    <source>
        <dbReference type="ARBA" id="ARBA00022842"/>
    </source>
</evidence>
<comment type="cofactor">
    <cofactor evidence="11">
        <name>Mg(2+)</name>
        <dbReference type="ChEBI" id="CHEBI:18420"/>
    </cofactor>
    <text evidence="11">Binds 1 Mg(2+) ion per subunit.</text>
</comment>
<dbReference type="Pfam" id="PF05000">
    <property type="entry name" value="RNA_pol_Rpb1_4"/>
    <property type="match status" value="1"/>
</dbReference>
<dbReference type="InterPro" id="IPR007080">
    <property type="entry name" value="RNA_pol_Rpb1_1"/>
</dbReference>
<evidence type="ECO:0000256" key="6">
    <source>
        <dbReference type="ARBA" id="ARBA00022723"/>
    </source>
</evidence>
<evidence type="ECO:0000313" key="14">
    <source>
        <dbReference type="EMBL" id="KPJ68747.1"/>
    </source>
</evidence>
<dbReference type="GO" id="GO:0008270">
    <property type="term" value="F:zinc ion binding"/>
    <property type="evidence" value="ECO:0007669"/>
    <property type="project" value="UniProtKB-UniRule"/>
</dbReference>
<protein>
    <recommendedName>
        <fullName evidence="11">DNA-directed RNA polymerase subunit beta'</fullName>
        <shortName evidence="11">RNAP subunit beta'</shortName>
        <ecNumber evidence="11">2.7.7.6</ecNumber>
    </recommendedName>
    <alternativeName>
        <fullName evidence="11">RNA polymerase subunit beta'</fullName>
    </alternativeName>
    <alternativeName>
        <fullName evidence="11">Transcriptase subunit beta'</fullName>
    </alternativeName>
</protein>